<evidence type="ECO:0000256" key="2">
    <source>
        <dbReference type="SAM" id="Phobius"/>
    </source>
</evidence>
<organism evidence="3 4">
    <name type="scientific">Linum trigynum</name>
    <dbReference type="NCBI Taxonomy" id="586398"/>
    <lineage>
        <taxon>Eukaryota</taxon>
        <taxon>Viridiplantae</taxon>
        <taxon>Streptophyta</taxon>
        <taxon>Embryophyta</taxon>
        <taxon>Tracheophyta</taxon>
        <taxon>Spermatophyta</taxon>
        <taxon>Magnoliopsida</taxon>
        <taxon>eudicotyledons</taxon>
        <taxon>Gunneridae</taxon>
        <taxon>Pentapetalae</taxon>
        <taxon>rosids</taxon>
        <taxon>fabids</taxon>
        <taxon>Malpighiales</taxon>
        <taxon>Linaceae</taxon>
        <taxon>Linum</taxon>
    </lineage>
</organism>
<feature type="transmembrane region" description="Helical" evidence="2">
    <location>
        <begin position="74"/>
        <end position="100"/>
    </location>
</feature>
<evidence type="ECO:0008006" key="5">
    <source>
        <dbReference type="Google" id="ProtNLM"/>
    </source>
</evidence>
<dbReference type="PANTHER" id="PTHR34947">
    <property type="entry name" value="TRANSMEMBRANE PROTEIN"/>
    <property type="match status" value="1"/>
</dbReference>
<evidence type="ECO:0000313" key="4">
    <source>
        <dbReference type="Proteomes" id="UP001497516"/>
    </source>
</evidence>
<evidence type="ECO:0000256" key="1">
    <source>
        <dbReference type="SAM" id="MobiDB-lite"/>
    </source>
</evidence>
<gene>
    <name evidence="3" type="ORF">LTRI10_LOCUS27106</name>
</gene>
<feature type="region of interest" description="Disordered" evidence="1">
    <location>
        <begin position="180"/>
        <end position="217"/>
    </location>
</feature>
<dbReference type="EMBL" id="OZ034817">
    <property type="protein sequence ID" value="CAL1386015.1"/>
    <property type="molecule type" value="Genomic_DNA"/>
</dbReference>
<keyword evidence="2" id="KW-0812">Transmembrane</keyword>
<dbReference type="Proteomes" id="UP001497516">
    <property type="component" value="Chromosome 4"/>
</dbReference>
<reference evidence="3 4" key="1">
    <citation type="submission" date="2024-04" db="EMBL/GenBank/DDBJ databases">
        <authorList>
            <person name="Fracassetti M."/>
        </authorList>
    </citation>
    <scope>NUCLEOTIDE SEQUENCE [LARGE SCALE GENOMIC DNA]</scope>
</reference>
<keyword evidence="2" id="KW-0472">Membrane</keyword>
<dbReference type="PANTHER" id="PTHR34947:SF4">
    <property type="entry name" value="TRANSMEMBRANE PROTEIN"/>
    <property type="match status" value="1"/>
</dbReference>
<proteinExistence type="predicted"/>
<feature type="transmembrane region" description="Helical" evidence="2">
    <location>
        <begin position="28"/>
        <end position="54"/>
    </location>
</feature>
<sequence length="247" mass="28041">MRMDSSNSHHKLIAVGDYLFMRRSCVQLVITFSLFSVLISISWVTSGMVAKSYVYIKFNPFFSSFFTHTLKRKYMFLIFNGILAFLATSASSASSTTAIIRSSISSQTTSASSYAHHHDERMVEEEGSAAVHEDCDEIDDGSDVEEGVVHEEVVVHEEKMMKVQGGDCRNQFQQQGVERVVEEEVEEEQEEEEEEEEGSELEGEGGNGCSTEEMNSRFDELLRKMKVRMMSESKQQKLLLQKLIPFI</sequence>
<keyword evidence="2" id="KW-1133">Transmembrane helix</keyword>
<accession>A0AAV2EKK2</accession>
<protein>
    <recommendedName>
        <fullName evidence="5">Transmembrane protein</fullName>
    </recommendedName>
</protein>
<evidence type="ECO:0000313" key="3">
    <source>
        <dbReference type="EMBL" id="CAL1386015.1"/>
    </source>
</evidence>
<name>A0AAV2EKK2_9ROSI</name>
<dbReference type="AlphaFoldDB" id="A0AAV2EKK2"/>
<feature type="compositionally biased region" description="Acidic residues" evidence="1">
    <location>
        <begin position="181"/>
        <end position="203"/>
    </location>
</feature>
<keyword evidence="4" id="KW-1185">Reference proteome</keyword>